<keyword evidence="2" id="KW-1185">Reference proteome</keyword>
<dbReference type="EMBL" id="ML208304">
    <property type="protein sequence ID" value="TFK70976.1"/>
    <property type="molecule type" value="Genomic_DNA"/>
</dbReference>
<evidence type="ECO:0000313" key="2">
    <source>
        <dbReference type="Proteomes" id="UP000308600"/>
    </source>
</evidence>
<accession>A0ACD3AZD0</accession>
<organism evidence="1 2">
    <name type="scientific">Pluteus cervinus</name>
    <dbReference type="NCBI Taxonomy" id="181527"/>
    <lineage>
        <taxon>Eukaryota</taxon>
        <taxon>Fungi</taxon>
        <taxon>Dikarya</taxon>
        <taxon>Basidiomycota</taxon>
        <taxon>Agaricomycotina</taxon>
        <taxon>Agaricomycetes</taxon>
        <taxon>Agaricomycetidae</taxon>
        <taxon>Agaricales</taxon>
        <taxon>Pluteineae</taxon>
        <taxon>Pluteaceae</taxon>
        <taxon>Pluteus</taxon>
    </lineage>
</organism>
<reference evidence="1 2" key="1">
    <citation type="journal article" date="2019" name="Nat. Ecol. Evol.">
        <title>Megaphylogeny resolves global patterns of mushroom evolution.</title>
        <authorList>
            <person name="Varga T."/>
            <person name="Krizsan K."/>
            <person name="Foldi C."/>
            <person name="Dima B."/>
            <person name="Sanchez-Garcia M."/>
            <person name="Sanchez-Ramirez S."/>
            <person name="Szollosi G.J."/>
            <person name="Szarkandi J.G."/>
            <person name="Papp V."/>
            <person name="Albert L."/>
            <person name="Andreopoulos W."/>
            <person name="Angelini C."/>
            <person name="Antonin V."/>
            <person name="Barry K.W."/>
            <person name="Bougher N.L."/>
            <person name="Buchanan P."/>
            <person name="Buyck B."/>
            <person name="Bense V."/>
            <person name="Catcheside P."/>
            <person name="Chovatia M."/>
            <person name="Cooper J."/>
            <person name="Damon W."/>
            <person name="Desjardin D."/>
            <person name="Finy P."/>
            <person name="Geml J."/>
            <person name="Haridas S."/>
            <person name="Hughes K."/>
            <person name="Justo A."/>
            <person name="Karasinski D."/>
            <person name="Kautmanova I."/>
            <person name="Kiss B."/>
            <person name="Kocsube S."/>
            <person name="Kotiranta H."/>
            <person name="LaButti K.M."/>
            <person name="Lechner B.E."/>
            <person name="Liimatainen K."/>
            <person name="Lipzen A."/>
            <person name="Lukacs Z."/>
            <person name="Mihaltcheva S."/>
            <person name="Morgado L.N."/>
            <person name="Niskanen T."/>
            <person name="Noordeloos M.E."/>
            <person name="Ohm R.A."/>
            <person name="Ortiz-Santana B."/>
            <person name="Ovrebo C."/>
            <person name="Racz N."/>
            <person name="Riley R."/>
            <person name="Savchenko A."/>
            <person name="Shiryaev A."/>
            <person name="Soop K."/>
            <person name="Spirin V."/>
            <person name="Szebenyi C."/>
            <person name="Tomsovsky M."/>
            <person name="Tulloss R.E."/>
            <person name="Uehling J."/>
            <person name="Grigoriev I.V."/>
            <person name="Vagvolgyi C."/>
            <person name="Papp T."/>
            <person name="Martin F.M."/>
            <person name="Miettinen O."/>
            <person name="Hibbett D.S."/>
            <person name="Nagy L.G."/>
        </authorList>
    </citation>
    <scope>NUCLEOTIDE SEQUENCE [LARGE SCALE GENOMIC DNA]</scope>
    <source>
        <strain evidence="1 2">NL-1719</strain>
    </source>
</reference>
<protein>
    <submittedName>
        <fullName evidence="1">WD40 repeat-like protein</fullName>
    </submittedName>
</protein>
<sequence>QQCVGVLTEQLKFNICHIETSYKPNINILDLCTRIKDNISLELEYSCLYWIQHLVQCKNFDHFQKSILKSIFVNPNTLFWIECLSLLDKLNFGLKSIRKLQWWLKVCELQFLVSHSADDIYCFISKFFIPISASVPHLYISALAFAPCNSLIYKSCSKYFPQRVLVNSQSGYYWRTDDVLLSGKPEGVSRIVFEPLTNLIYSASSNDILQIWNPYSGCKVEHNIIGHSGRITVLAILYQKQVLISGSWDGIIYFWDLNALKNIYQPLTEHRSPISGLLFTQNCRTLISACAKKIVSWDLSCGFPIVQYVYSQQNIRCICLTTDDQYLICGTSKHIIIVLNMLDGTKLTEFGNPAFVIMSSMICLPTTKKLVCGTGRGWIVVWD</sequence>
<name>A0ACD3AZD0_9AGAR</name>
<gene>
    <name evidence="1" type="ORF">BDN72DRAFT_749623</name>
</gene>
<feature type="non-terminal residue" evidence="1">
    <location>
        <position position="1"/>
    </location>
</feature>
<evidence type="ECO:0000313" key="1">
    <source>
        <dbReference type="EMBL" id="TFK70976.1"/>
    </source>
</evidence>
<proteinExistence type="predicted"/>
<feature type="non-terminal residue" evidence="1">
    <location>
        <position position="383"/>
    </location>
</feature>
<dbReference type="Proteomes" id="UP000308600">
    <property type="component" value="Unassembled WGS sequence"/>
</dbReference>